<dbReference type="AlphaFoldDB" id="A0A7W7TXC3"/>
<accession>A0A7W7TXC3</accession>
<dbReference type="Proteomes" id="UP000582643">
    <property type="component" value="Unassembled WGS sequence"/>
</dbReference>
<evidence type="ECO:0000313" key="2">
    <source>
        <dbReference type="Proteomes" id="UP000582643"/>
    </source>
</evidence>
<name>A0A7W7TXC3_9ACTN</name>
<sequence>MAAVTRTDAGGPAYARICRALEGLLAACRTGRRSRQDVSVHEVLLPMSYAWAQGGQCASPGRRDALDILMDGLRAGA</sequence>
<protein>
    <recommendedName>
        <fullName evidence="3">Tetracyclin repressor-like C-terminal domain-containing protein</fullName>
    </recommendedName>
</protein>
<organism evidence="1 2">
    <name type="scientific">Streptomyces nymphaeiformis</name>
    <dbReference type="NCBI Taxonomy" id="2663842"/>
    <lineage>
        <taxon>Bacteria</taxon>
        <taxon>Bacillati</taxon>
        <taxon>Actinomycetota</taxon>
        <taxon>Actinomycetes</taxon>
        <taxon>Kitasatosporales</taxon>
        <taxon>Streptomycetaceae</taxon>
        <taxon>Streptomyces</taxon>
    </lineage>
</organism>
<evidence type="ECO:0000313" key="1">
    <source>
        <dbReference type="EMBL" id="MBB4981066.1"/>
    </source>
</evidence>
<keyword evidence="2" id="KW-1185">Reference proteome</keyword>
<gene>
    <name evidence="1" type="ORF">GGE06_001974</name>
</gene>
<reference evidence="1 2" key="1">
    <citation type="submission" date="2020-08" db="EMBL/GenBank/DDBJ databases">
        <title>Genomic Encyclopedia of Type Strains, Phase III (KMG-III): the genomes of soil and plant-associated and newly described type strains.</title>
        <authorList>
            <person name="Whitman W."/>
        </authorList>
    </citation>
    <scope>NUCLEOTIDE SEQUENCE [LARGE SCALE GENOMIC DNA]</scope>
    <source>
        <strain evidence="1 2">SFB5A</strain>
    </source>
</reference>
<evidence type="ECO:0008006" key="3">
    <source>
        <dbReference type="Google" id="ProtNLM"/>
    </source>
</evidence>
<dbReference type="RefSeq" id="WP_184930548.1">
    <property type="nucleotide sequence ID" value="NZ_JACHJY010000002.1"/>
</dbReference>
<comment type="caution">
    <text evidence="1">The sequence shown here is derived from an EMBL/GenBank/DDBJ whole genome shotgun (WGS) entry which is preliminary data.</text>
</comment>
<dbReference type="EMBL" id="JACHJY010000002">
    <property type="protein sequence ID" value="MBB4981066.1"/>
    <property type="molecule type" value="Genomic_DNA"/>
</dbReference>
<proteinExistence type="predicted"/>